<gene>
    <name evidence="2" type="ORF">MSP1404_LOCUS3283</name>
</gene>
<dbReference type="PROSITE" id="PS51725">
    <property type="entry name" value="ABM"/>
    <property type="match status" value="2"/>
</dbReference>
<evidence type="ECO:0000259" key="1">
    <source>
        <dbReference type="PROSITE" id="PS51725"/>
    </source>
</evidence>
<dbReference type="Gene3D" id="3.30.70.100">
    <property type="match status" value="2"/>
</dbReference>
<reference evidence="2" key="1">
    <citation type="submission" date="2021-01" db="EMBL/GenBank/DDBJ databases">
        <authorList>
            <person name="Corre E."/>
            <person name="Pelletier E."/>
            <person name="Niang G."/>
            <person name="Scheremetjew M."/>
            <person name="Finn R."/>
            <person name="Kale V."/>
            <person name="Holt S."/>
            <person name="Cochrane G."/>
            <person name="Meng A."/>
            <person name="Brown T."/>
            <person name="Cohen L."/>
        </authorList>
    </citation>
    <scope>NUCLEOTIDE SEQUENCE</scope>
    <source>
        <strain evidence="2">CCMP494</strain>
    </source>
</reference>
<dbReference type="Pfam" id="PF03992">
    <property type="entry name" value="ABM"/>
    <property type="match status" value="2"/>
</dbReference>
<dbReference type="SUPFAM" id="SSF54909">
    <property type="entry name" value="Dimeric alpha+beta barrel"/>
    <property type="match status" value="2"/>
</dbReference>
<sequence length="319" mass="35371">MSAASFSSCIRGAPVIARRDARAIRRTVARIPMVTRANADIMSEVGTAVLTDGQLQGERYVASNRFRLQAGKGPTFEKRWAERKSRLANLDGFRFFTLMRRVEGMGGPPKPADADEEYDYVSLTIWEDKSGFDAWRSGEAFKEAHGGGTIFGFVEMLVSSMMVLKGGPKPAFYDGLLPVVKPPPEDTPWKAVGGWRDVKADGVNPLDTDVYVAMNRFKVLTGKEEAFEQRWAERESKLEGMDGFLTFLLLRRDALKAEDGYNYSTLTVWRSKEDFQAWRESSANSAAHSKAGEAEPMFDGPPSPVMYEGVLALLSEKGA</sequence>
<evidence type="ECO:0000313" key="2">
    <source>
        <dbReference type="EMBL" id="CAD8581822.1"/>
    </source>
</evidence>
<proteinExistence type="predicted"/>
<dbReference type="InterPro" id="IPR007138">
    <property type="entry name" value="ABM_dom"/>
</dbReference>
<dbReference type="PANTHER" id="PTHR34474">
    <property type="entry name" value="SIGNAL TRANSDUCTION PROTEIN TRAP"/>
    <property type="match status" value="1"/>
</dbReference>
<dbReference type="AlphaFoldDB" id="A0A7S0KJ41"/>
<feature type="domain" description="ABM" evidence="1">
    <location>
        <begin position="60"/>
        <end position="162"/>
    </location>
</feature>
<dbReference type="PANTHER" id="PTHR34474:SF2">
    <property type="entry name" value="SIGNAL TRANSDUCTION PROTEIN TRAP"/>
    <property type="match status" value="1"/>
</dbReference>
<name>A0A7S0KJ41_MICPS</name>
<dbReference type="InterPro" id="IPR050404">
    <property type="entry name" value="Heme-degrading_MO"/>
</dbReference>
<feature type="domain" description="ABM" evidence="1">
    <location>
        <begin position="211"/>
        <end position="306"/>
    </location>
</feature>
<accession>A0A7S0KJ41</accession>
<organism evidence="2">
    <name type="scientific">Micromonas pusilla</name>
    <name type="common">Picoplanktonic green alga</name>
    <name type="synonym">Chromulina pusilla</name>
    <dbReference type="NCBI Taxonomy" id="38833"/>
    <lineage>
        <taxon>Eukaryota</taxon>
        <taxon>Viridiplantae</taxon>
        <taxon>Chlorophyta</taxon>
        <taxon>Mamiellophyceae</taxon>
        <taxon>Mamiellales</taxon>
        <taxon>Mamiellaceae</taxon>
        <taxon>Micromonas</taxon>
    </lineage>
</organism>
<dbReference type="EMBL" id="HBEV01004318">
    <property type="protein sequence ID" value="CAD8581822.1"/>
    <property type="molecule type" value="Transcribed_RNA"/>
</dbReference>
<protein>
    <recommendedName>
        <fullName evidence="1">ABM domain-containing protein</fullName>
    </recommendedName>
</protein>
<dbReference type="InterPro" id="IPR011008">
    <property type="entry name" value="Dimeric_a/b-barrel"/>
</dbReference>